<evidence type="ECO:0000256" key="1">
    <source>
        <dbReference type="ARBA" id="ARBA00022614"/>
    </source>
</evidence>
<evidence type="ECO:0000256" key="7">
    <source>
        <dbReference type="ARBA" id="ARBA00046288"/>
    </source>
</evidence>
<dbReference type="eggNOG" id="ENOG502QTJQ">
    <property type="taxonomic scope" value="Eukaryota"/>
</dbReference>
<dbReference type="PaxDb" id="29760-VIT_19s0014g01240.t01"/>
<keyword evidence="4" id="KW-0677">Repeat</keyword>
<keyword evidence="3" id="KW-0732">Signal</keyword>
<evidence type="ECO:0000256" key="5">
    <source>
        <dbReference type="ARBA" id="ARBA00022989"/>
    </source>
</evidence>
<dbReference type="PANTHER" id="PTHR46084:SF1">
    <property type="entry name" value="PROTEIN MALE DISCOVERER 2"/>
    <property type="match status" value="1"/>
</dbReference>
<reference evidence="9" key="1">
    <citation type="journal article" date="2007" name="Nature">
        <title>The grapevine genome sequence suggests ancestral hexaploidization in major angiosperm phyla.</title>
        <authorList>
            <consortium name="The French-Italian Public Consortium for Grapevine Genome Characterization."/>
            <person name="Jaillon O."/>
            <person name="Aury J.-M."/>
            <person name="Noel B."/>
            <person name="Policriti A."/>
            <person name="Clepet C."/>
            <person name="Casagrande A."/>
            <person name="Choisne N."/>
            <person name="Aubourg S."/>
            <person name="Vitulo N."/>
            <person name="Jubin C."/>
            <person name="Vezzi A."/>
            <person name="Legeai F."/>
            <person name="Hugueney P."/>
            <person name="Dasilva C."/>
            <person name="Horner D."/>
            <person name="Mica E."/>
            <person name="Jublot D."/>
            <person name="Poulain J."/>
            <person name="Bruyere C."/>
            <person name="Billault A."/>
            <person name="Segurens B."/>
            <person name="Gouyvenoux M."/>
            <person name="Ugarte E."/>
            <person name="Cattonaro F."/>
            <person name="Anthouard V."/>
            <person name="Vico V."/>
            <person name="Del Fabbro C."/>
            <person name="Alaux M."/>
            <person name="Di Gaspero G."/>
            <person name="Dumas V."/>
            <person name="Felice N."/>
            <person name="Paillard S."/>
            <person name="Juman I."/>
            <person name="Moroldo M."/>
            <person name="Scalabrin S."/>
            <person name="Canaguier A."/>
            <person name="Le Clainche I."/>
            <person name="Malacrida G."/>
            <person name="Durand E."/>
            <person name="Pesole G."/>
            <person name="Laucou V."/>
            <person name="Chatelet P."/>
            <person name="Merdinoglu D."/>
            <person name="Delledonne M."/>
            <person name="Pezzotti M."/>
            <person name="Lecharny A."/>
            <person name="Scarpelli C."/>
            <person name="Artiguenave F."/>
            <person name="Pe M.E."/>
            <person name="Valle G."/>
            <person name="Morgante M."/>
            <person name="Caboche M."/>
            <person name="Adam-Blondon A.-F."/>
            <person name="Weissenbach J."/>
            <person name="Quetier F."/>
            <person name="Wincker P."/>
        </authorList>
    </citation>
    <scope>NUCLEOTIDE SEQUENCE [LARGE SCALE GENOMIC DNA]</scope>
    <source>
        <strain evidence="9">cv. Pinot noir / PN40024</strain>
    </source>
</reference>
<evidence type="ECO:0000256" key="6">
    <source>
        <dbReference type="ARBA" id="ARBA00023136"/>
    </source>
</evidence>
<accession>E0CS85</accession>
<protein>
    <submittedName>
        <fullName evidence="8">Uncharacterized protein</fullName>
    </submittedName>
</protein>
<keyword evidence="1" id="KW-0433">Leucine-rich repeat</keyword>
<evidence type="ECO:0000256" key="2">
    <source>
        <dbReference type="ARBA" id="ARBA00022692"/>
    </source>
</evidence>
<dbReference type="FunFam" id="3.80.10.10:FF:000129">
    <property type="entry name" value="Leucine-rich repeat receptor-like kinase"/>
    <property type="match status" value="1"/>
</dbReference>
<dbReference type="Gene3D" id="3.80.10.10">
    <property type="entry name" value="Ribonuclease Inhibitor"/>
    <property type="match status" value="1"/>
</dbReference>
<dbReference type="AlphaFoldDB" id="E0CS85"/>
<keyword evidence="2" id="KW-0812">Transmembrane</keyword>
<keyword evidence="5" id="KW-1133">Transmembrane helix</keyword>
<keyword evidence="9" id="KW-1185">Reference proteome</keyword>
<sequence>MWLGVHCVDGKVQMLDLKGLWLEGVLGPELGELSHLRSLVLYRNHFSGFIPKEIGRLKMLELLDLRNNNLSGRIPAEIRMMPSLKHL</sequence>
<name>E0CS85_VITVI</name>
<evidence type="ECO:0000313" key="9">
    <source>
        <dbReference type="Proteomes" id="UP000009183"/>
    </source>
</evidence>
<dbReference type="SUPFAM" id="SSF52058">
    <property type="entry name" value="L domain-like"/>
    <property type="match status" value="1"/>
</dbReference>
<dbReference type="STRING" id="29760.E0CS85"/>
<organism evidence="8 9">
    <name type="scientific">Vitis vinifera</name>
    <name type="common">Grape</name>
    <dbReference type="NCBI Taxonomy" id="29760"/>
    <lineage>
        <taxon>Eukaryota</taxon>
        <taxon>Viridiplantae</taxon>
        <taxon>Streptophyta</taxon>
        <taxon>Embryophyta</taxon>
        <taxon>Tracheophyta</taxon>
        <taxon>Spermatophyta</taxon>
        <taxon>Magnoliopsida</taxon>
        <taxon>eudicotyledons</taxon>
        <taxon>Gunneridae</taxon>
        <taxon>Pentapetalae</taxon>
        <taxon>rosids</taxon>
        <taxon>Vitales</taxon>
        <taxon>Vitaceae</taxon>
        <taxon>Viteae</taxon>
        <taxon>Vitis</taxon>
    </lineage>
</organism>
<evidence type="ECO:0000256" key="3">
    <source>
        <dbReference type="ARBA" id="ARBA00022729"/>
    </source>
</evidence>
<dbReference type="PANTHER" id="PTHR46084">
    <property type="entry name" value="PROTEIN MALE DISCOVERER 2"/>
    <property type="match status" value="1"/>
</dbReference>
<keyword evidence="6" id="KW-0472">Membrane</keyword>
<dbReference type="ExpressionAtlas" id="E0CS85">
    <property type="expression patterns" value="baseline and differential"/>
</dbReference>
<gene>
    <name evidence="8" type="ordered locus">VIT_19s0014g01240</name>
</gene>
<proteinExistence type="predicted"/>
<dbReference type="InterPro" id="IPR032675">
    <property type="entry name" value="LRR_dom_sf"/>
</dbReference>
<evidence type="ECO:0000313" key="8">
    <source>
        <dbReference type="EMBL" id="CBI20184.3"/>
    </source>
</evidence>
<dbReference type="Proteomes" id="UP000009183">
    <property type="component" value="Chromosome 19"/>
</dbReference>
<dbReference type="InterPro" id="IPR001611">
    <property type="entry name" value="Leu-rich_rpt"/>
</dbReference>
<dbReference type="GO" id="GO:0012505">
    <property type="term" value="C:endomembrane system"/>
    <property type="evidence" value="ECO:0007669"/>
    <property type="project" value="UniProtKB-SubCell"/>
</dbReference>
<dbReference type="InParanoid" id="E0CS85"/>
<dbReference type="Pfam" id="PF00560">
    <property type="entry name" value="LRR_1"/>
    <property type="match status" value="2"/>
</dbReference>
<comment type="subcellular location">
    <subcellularLocation>
        <location evidence="7">Endomembrane system</location>
        <topology evidence="7">Single-pass type I membrane protein</topology>
    </subcellularLocation>
</comment>
<dbReference type="OMA" id="NAWNDSI"/>
<dbReference type="HOGENOM" id="CLU_2487977_0_0_1"/>
<dbReference type="EMBL" id="FN595229">
    <property type="protein sequence ID" value="CBI20184.3"/>
    <property type="molecule type" value="Genomic_DNA"/>
</dbReference>
<evidence type="ECO:0000256" key="4">
    <source>
        <dbReference type="ARBA" id="ARBA00022737"/>
    </source>
</evidence>